<feature type="non-terminal residue" evidence="2">
    <location>
        <position position="1"/>
    </location>
</feature>
<evidence type="ECO:0000313" key="2">
    <source>
        <dbReference type="EMBL" id="KEQ76735.1"/>
    </source>
</evidence>
<gene>
    <name evidence="2" type="ORF">M436DRAFT_37489</name>
</gene>
<reference evidence="2 3" key="1">
    <citation type="journal article" date="2014" name="BMC Genomics">
        <title>Genome sequencing of four Aureobasidium pullulans varieties: biotechnological potential, stress tolerance, and description of new species.</title>
        <authorList>
            <person name="Gostin Ar C."/>
            <person name="Ohm R.A."/>
            <person name="Kogej T."/>
            <person name="Sonjak S."/>
            <person name="Turk M."/>
            <person name="Zajc J."/>
            <person name="Zalar P."/>
            <person name="Grube M."/>
            <person name="Sun H."/>
            <person name="Han J."/>
            <person name="Sharma A."/>
            <person name="Chiniquy J."/>
            <person name="Ngan C.Y."/>
            <person name="Lipzen A."/>
            <person name="Barry K."/>
            <person name="Grigoriev I.V."/>
            <person name="Gunde-Cimerman N."/>
        </authorList>
    </citation>
    <scope>NUCLEOTIDE SEQUENCE [LARGE SCALE GENOMIC DNA]</scope>
    <source>
        <strain evidence="2 3">CBS 147.97</strain>
    </source>
</reference>
<dbReference type="GeneID" id="25408851"/>
<evidence type="ECO:0000313" key="3">
    <source>
        <dbReference type="Proteomes" id="UP000027730"/>
    </source>
</evidence>
<name>A0A074WU60_9PEZI</name>
<dbReference type="HOGENOM" id="CLU_056389_0_0_1"/>
<proteinExistence type="predicted"/>
<dbReference type="Proteomes" id="UP000027730">
    <property type="component" value="Unassembled WGS sequence"/>
</dbReference>
<dbReference type="InterPro" id="IPR002048">
    <property type="entry name" value="EF_hand_dom"/>
</dbReference>
<sequence length="292" mass="33867">DDSDPLRLFNTHLEGGTLTKELALSHLKALTKMTHYGTGSGEATIKWMWNEYDKYDDSKVDRDLLEQTIRHLVREGKEELAWSWIEQESRRTNDSLNPGVRFIWRAATASALVAAKAFSADHDNLDGALETFFRAKSSSYSIPLSRARTNIATLLMMPREKMVMDSTDVDIEVLRWPNTSTELWETFLESIDGEVYSDEALSVQLSLYHPRVPNAFPYLEHCRYLAEKKAVVTRMVRKPSVIPWTRQGLHAEAVLRQQGHEQHADWLGDFVRVLYKRSKWIRKKEETEGRRW</sequence>
<protein>
    <recommendedName>
        <fullName evidence="1">EF-hand domain-containing protein</fullName>
    </recommendedName>
</protein>
<dbReference type="PROSITE" id="PS50222">
    <property type="entry name" value="EF_HAND_2"/>
    <property type="match status" value="1"/>
</dbReference>
<dbReference type="OrthoDB" id="5424391at2759"/>
<dbReference type="EMBL" id="KL584703">
    <property type="protein sequence ID" value="KEQ76735.1"/>
    <property type="molecule type" value="Genomic_DNA"/>
</dbReference>
<organism evidence="2 3">
    <name type="scientific">Aureobasidium namibiae CBS 147.97</name>
    <dbReference type="NCBI Taxonomy" id="1043004"/>
    <lineage>
        <taxon>Eukaryota</taxon>
        <taxon>Fungi</taxon>
        <taxon>Dikarya</taxon>
        <taxon>Ascomycota</taxon>
        <taxon>Pezizomycotina</taxon>
        <taxon>Dothideomycetes</taxon>
        <taxon>Dothideomycetidae</taxon>
        <taxon>Dothideales</taxon>
        <taxon>Saccotheciaceae</taxon>
        <taxon>Aureobasidium</taxon>
    </lineage>
</organism>
<dbReference type="AlphaFoldDB" id="A0A074WU60"/>
<dbReference type="RefSeq" id="XP_013430647.1">
    <property type="nucleotide sequence ID" value="XM_013575193.1"/>
</dbReference>
<dbReference type="GO" id="GO:0005509">
    <property type="term" value="F:calcium ion binding"/>
    <property type="evidence" value="ECO:0007669"/>
    <property type="project" value="InterPro"/>
</dbReference>
<feature type="domain" description="EF-hand" evidence="1">
    <location>
        <begin position="40"/>
        <end position="75"/>
    </location>
</feature>
<evidence type="ECO:0000259" key="1">
    <source>
        <dbReference type="PROSITE" id="PS50222"/>
    </source>
</evidence>
<keyword evidence="3" id="KW-1185">Reference proteome</keyword>
<accession>A0A074WU60</accession>